<dbReference type="Pfam" id="PF00639">
    <property type="entry name" value="Rotamase"/>
    <property type="match status" value="2"/>
</dbReference>
<keyword evidence="1" id="KW-0732">Signal</keyword>
<dbReference type="EMBL" id="JACWZY010000050">
    <property type="protein sequence ID" value="MBD2705279.1"/>
    <property type="molecule type" value="Genomic_DNA"/>
</dbReference>
<evidence type="ECO:0000313" key="4">
    <source>
        <dbReference type="EMBL" id="MBD2705279.1"/>
    </source>
</evidence>
<comment type="caution">
    <text evidence="4">The sequence shown here is derived from an EMBL/GenBank/DDBJ whole genome shotgun (WGS) entry which is preliminary data.</text>
</comment>
<dbReference type="PROSITE" id="PS50198">
    <property type="entry name" value="PPIC_PPIASE_2"/>
    <property type="match status" value="2"/>
</dbReference>
<dbReference type="Gene3D" id="3.10.50.40">
    <property type="match status" value="2"/>
</dbReference>
<organism evidence="4 5">
    <name type="scientific">Spirosoma profusum</name>
    <dbReference type="NCBI Taxonomy" id="2771354"/>
    <lineage>
        <taxon>Bacteria</taxon>
        <taxon>Pseudomonadati</taxon>
        <taxon>Bacteroidota</taxon>
        <taxon>Cytophagia</taxon>
        <taxon>Cytophagales</taxon>
        <taxon>Cytophagaceae</taxon>
        <taxon>Spirosoma</taxon>
    </lineage>
</organism>
<keyword evidence="2" id="KW-0697">Rotamase</keyword>
<keyword evidence="5" id="KW-1185">Reference proteome</keyword>
<dbReference type="InterPro" id="IPR000297">
    <property type="entry name" value="PPIase_PpiC"/>
</dbReference>
<dbReference type="Proteomes" id="UP000598820">
    <property type="component" value="Unassembled WGS sequence"/>
</dbReference>
<protein>
    <submittedName>
        <fullName evidence="4">Peptidylprolyl isomerase</fullName>
    </submittedName>
</protein>
<reference evidence="4" key="1">
    <citation type="submission" date="2020-09" db="EMBL/GenBank/DDBJ databases">
        <authorList>
            <person name="Kim M.K."/>
        </authorList>
    </citation>
    <scope>NUCLEOTIDE SEQUENCE</scope>
    <source>
        <strain evidence="4">BT702</strain>
    </source>
</reference>
<name>A0A927GAI9_9BACT</name>
<evidence type="ECO:0000256" key="1">
    <source>
        <dbReference type="ARBA" id="ARBA00022729"/>
    </source>
</evidence>
<dbReference type="PANTHER" id="PTHR47637:SF1">
    <property type="entry name" value="CHAPERONE SURA"/>
    <property type="match status" value="1"/>
</dbReference>
<dbReference type="RefSeq" id="WP_190892547.1">
    <property type="nucleotide sequence ID" value="NZ_JACWZY010000050.1"/>
</dbReference>
<dbReference type="Gene3D" id="1.10.4030.10">
    <property type="entry name" value="Porin chaperone SurA, peptide-binding domain"/>
    <property type="match status" value="1"/>
</dbReference>
<dbReference type="InterPro" id="IPR050280">
    <property type="entry name" value="OMP_Chaperone_SurA"/>
</dbReference>
<dbReference type="InterPro" id="IPR027304">
    <property type="entry name" value="Trigger_fact/SurA_dom_sf"/>
</dbReference>
<feature type="domain" description="PpiC" evidence="3">
    <location>
        <begin position="173"/>
        <end position="273"/>
    </location>
</feature>
<evidence type="ECO:0000256" key="2">
    <source>
        <dbReference type="PROSITE-ProRule" id="PRU00278"/>
    </source>
</evidence>
<dbReference type="SUPFAM" id="SSF54534">
    <property type="entry name" value="FKBP-like"/>
    <property type="match status" value="2"/>
</dbReference>
<proteinExistence type="predicted"/>
<gene>
    <name evidence="4" type="ORF">IC229_31970</name>
</gene>
<accession>A0A927GAI9</accession>
<dbReference type="AlphaFoldDB" id="A0A927GAI9"/>
<dbReference type="PANTHER" id="PTHR47637">
    <property type="entry name" value="CHAPERONE SURA"/>
    <property type="match status" value="1"/>
</dbReference>
<dbReference type="SUPFAM" id="SSF109998">
    <property type="entry name" value="Triger factor/SurA peptide-binding domain-like"/>
    <property type="match status" value="1"/>
</dbReference>
<feature type="domain" description="PpiC" evidence="3">
    <location>
        <begin position="276"/>
        <end position="387"/>
    </location>
</feature>
<dbReference type="GO" id="GO:0003755">
    <property type="term" value="F:peptidyl-prolyl cis-trans isomerase activity"/>
    <property type="evidence" value="ECO:0007669"/>
    <property type="project" value="UniProtKB-KW"/>
</dbReference>
<evidence type="ECO:0000313" key="5">
    <source>
        <dbReference type="Proteomes" id="UP000598820"/>
    </source>
</evidence>
<dbReference type="InterPro" id="IPR046357">
    <property type="entry name" value="PPIase_dom_sf"/>
</dbReference>
<evidence type="ECO:0000259" key="3">
    <source>
        <dbReference type="PROSITE" id="PS50198"/>
    </source>
</evidence>
<keyword evidence="2 4" id="KW-0413">Isomerase</keyword>
<sequence length="458" mass="51849">MKKVISSALVILVGWVLTSPTFGQGQGISLNKIIAKVDNYYVLRSDLEEAYQSYVGQNQTPPQKCQILESLVINKMMLAKAEIDSVVVDDKIVDLELDQRMQYMVQQFGSEKNIVEAYGKSLEMLKSELRTQVKDQKIVQKMQQKITTDVKVTPREVRKFFDAIPRDSLPYMPAEVEVGQIVRFAKPTKEQKDALRQRLLDIRKRVENGEDFGKLAKENSEDVGSAERNGDLGFAKRGMMVAPFEGAALKLKPNEMSDVVESEFGLHLIQLIETRGAEYHARHILLRPDYNRLDLTGPTKTLDSLRNLIQIDSLKFDKAAHDFSEDKATADAGGLIRDPQTNSSRLPMDQTMEYALFQMLDTMQVGSISKPLPYRTEDGKSAVRLLYFKNKTAPHTAEYSKDFEKLQTVVLQNKKNRAIDDWFKKSVSDVYITLDPEFQNCRIFGTTQNSAANTGGNE</sequence>